<sequence length="96" mass="10701">MLTRKVMMSEIAAKQCIFGIATNCNSASGRAPAIKVTDLIHNLCNRSTTDHKNFLNSSHCYNINQNRRQHCVNKFSYGNKTDAKSLCCSHLKLVVA</sequence>
<dbReference type="Proteomes" id="UP000886998">
    <property type="component" value="Unassembled WGS sequence"/>
</dbReference>
<keyword evidence="2" id="KW-1185">Reference proteome</keyword>
<evidence type="ECO:0000313" key="1">
    <source>
        <dbReference type="EMBL" id="GFY77702.1"/>
    </source>
</evidence>
<name>A0A8X6YWB2_9ARAC</name>
<reference evidence="1" key="1">
    <citation type="submission" date="2020-08" db="EMBL/GenBank/DDBJ databases">
        <title>Multicomponent nature underlies the extraordinary mechanical properties of spider dragline silk.</title>
        <authorList>
            <person name="Kono N."/>
            <person name="Nakamura H."/>
            <person name="Mori M."/>
            <person name="Yoshida Y."/>
            <person name="Ohtoshi R."/>
            <person name="Malay A.D."/>
            <person name="Moran D.A.P."/>
            <person name="Tomita M."/>
            <person name="Numata K."/>
            <person name="Arakawa K."/>
        </authorList>
    </citation>
    <scope>NUCLEOTIDE SEQUENCE</scope>
</reference>
<evidence type="ECO:0000313" key="2">
    <source>
        <dbReference type="Proteomes" id="UP000886998"/>
    </source>
</evidence>
<dbReference type="EMBL" id="BMAV01022597">
    <property type="protein sequence ID" value="GFY77702.1"/>
    <property type="molecule type" value="Genomic_DNA"/>
</dbReference>
<protein>
    <submittedName>
        <fullName evidence="1">Uncharacterized protein</fullName>
    </submittedName>
</protein>
<dbReference type="AlphaFoldDB" id="A0A8X6YWB2"/>
<comment type="caution">
    <text evidence="1">The sequence shown here is derived from an EMBL/GenBank/DDBJ whole genome shotgun (WGS) entry which is preliminary data.</text>
</comment>
<organism evidence="1 2">
    <name type="scientific">Trichonephila inaurata madagascariensis</name>
    <dbReference type="NCBI Taxonomy" id="2747483"/>
    <lineage>
        <taxon>Eukaryota</taxon>
        <taxon>Metazoa</taxon>
        <taxon>Ecdysozoa</taxon>
        <taxon>Arthropoda</taxon>
        <taxon>Chelicerata</taxon>
        <taxon>Arachnida</taxon>
        <taxon>Araneae</taxon>
        <taxon>Araneomorphae</taxon>
        <taxon>Entelegynae</taxon>
        <taxon>Araneoidea</taxon>
        <taxon>Nephilidae</taxon>
        <taxon>Trichonephila</taxon>
        <taxon>Trichonephila inaurata</taxon>
    </lineage>
</organism>
<gene>
    <name evidence="1" type="primary">AVEN_270478_1</name>
    <name evidence="1" type="ORF">TNIN_141801</name>
</gene>
<proteinExistence type="predicted"/>
<accession>A0A8X6YWB2</accession>